<name>A0A7M7RDW0_STRPU</name>
<dbReference type="InterPro" id="IPR047154">
    <property type="entry name" value="UBL4A-like"/>
</dbReference>
<dbReference type="Pfam" id="PF00240">
    <property type="entry name" value="ubiquitin"/>
    <property type="match status" value="1"/>
</dbReference>
<organism evidence="4 5">
    <name type="scientific">Strongylocentrotus purpuratus</name>
    <name type="common">Purple sea urchin</name>
    <dbReference type="NCBI Taxonomy" id="7668"/>
    <lineage>
        <taxon>Eukaryota</taxon>
        <taxon>Metazoa</taxon>
        <taxon>Echinodermata</taxon>
        <taxon>Eleutherozoa</taxon>
        <taxon>Echinozoa</taxon>
        <taxon>Echinoidea</taxon>
        <taxon>Euechinoidea</taxon>
        <taxon>Echinacea</taxon>
        <taxon>Camarodonta</taxon>
        <taxon>Echinidea</taxon>
        <taxon>Strongylocentrotidae</taxon>
        <taxon>Strongylocentrotus</taxon>
    </lineage>
</organism>
<evidence type="ECO:0000259" key="3">
    <source>
        <dbReference type="PROSITE" id="PS50053"/>
    </source>
</evidence>
<evidence type="ECO:0000313" key="5">
    <source>
        <dbReference type="Proteomes" id="UP000007110"/>
    </source>
</evidence>
<dbReference type="EnsemblMetazoa" id="XM_786722">
    <property type="protein sequence ID" value="XP_791815"/>
    <property type="gene ID" value="LOC586966"/>
</dbReference>
<comment type="subcellular location">
    <subcellularLocation>
        <location evidence="1">Cytoplasm</location>
        <location evidence="1">Cytosol</location>
    </subcellularLocation>
</comment>
<evidence type="ECO:0000313" key="4">
    <source>
        <dbReference type="EnsemblMetazoa" id="XP_791815"/>
    </source>
</evidence>
<evidence type="ECO:0000256" key="1">
    <source>
        <dbReference type="ARBA" id="ARBA00004514"/>
    </source>
</evidence>
<dbReference type="GeneID" id="586966"/>
<reference evidence="4" key="2">
    <citation type="submission" date="2021-01" db="UniProtKB">
        <authorList>
            <consortium name="EnsemblMetazoa"/>
        </authorList>
    </citation>
    <scope>IDENTIFICATION</scope>
</reference>
<dbReference type="Gene3D" id="3.10.20.90">
    <property type="entry name" value="Phosphatidylinositol 3-kinase Catalytic Subunit, Chain A, domain 1"/>
    <property type="match status" value="1"/>
</dbReference>
<dbReference type="PANTHER" id="PTHR46555:SF1">
    <property type="entry name" value="UBIQUITIN-LIKE PROTEIN 4A"/>
    <property type="match status" value="1"/>
</dbReference>
<dbReference type="SMART" id="SM00213">
    <property type="entry name" value="UBQ"/>
    <property type="match status" value="1"/>
</dbReference>
<dbReference type="Proteomes" id="UP000007110">
    <property type="component" value="Unassembled WGS sequence"/>
</dbReference>
<accession>A0A7M7RDW0</accession>
<feature type="domain" description="Ubiquitin-like" evidence="3">
    <location>
        <begin position="1"/>
        <end position="66"/>
    </location>
</feature>
<dbReference type="InterPro" id="IPR000626">
    <property type="entry name" value="Ubiquitin-like_dom"/>
</dbReference>
<keyword evidence="2" id="KW-0963">Cytoplasm</keyword>
<dbReference type="GO" id="GO:0005829">
    <property type="term" value="C:cytosol"/>
    <property type="evidence" value="ECO:0007669"/>
    <property type="project" value="UniProtKB-SubCell"/>
</dbReference>
<sequence length="77" mass="8799">MLLIVKILQAPGKECRIEVTDVESIVSVKRMVAREFDVPVHLQRLVFRGKTLADGQSLDFYKIGPEPRFISLCVDQR</sequence>
<dbReference type="RefSeq" id="XP_791815.2">
    <property type="nucleotide sequence ID" value="XM_786722.4"/>
</dbReference>
<proteinExistence type="predicted"/>
<dbReference type="KEGG" id="spu:586966"/>
<dbReference type="OrthoDB" id="417450at2759"/>
<dbReference type="InterPro" id="IPR029071">
    <property type="entry name" value="Ubiquitin-like_domsf"/>
</dbReference>
<dbReference type="SUPFAM" id="SSF54236">
    <property type="entry name" value="Ubiquitin-like"/>
    <property type="match status" value="1"/>
</dbReference>
<protein>
    <recommendedName>
        <fullName evidence="3">Ubiquitin-like domain-containing protein</fullName>
    </recommendedName>
</protein>
<dbReference type="AlphaFoldDB" id="A0A7M7RDW0"/>
<keyword evidence="5" id="KW-1185">Reference proteome</keyword>
<dbReference type="GO" id="GO:0006620">
    <property type="term" value="P:post-translational protein targeting to endoplasmic reticulum membrane"/>
    <property type="evidence" value="ECO:0007669"/>
    <property type="project" value="InterPro"/>
</dbReference>
<dbReference type="PROSITE" id="PS50053">
    <property type="entry name" value="UBIQUITIN_2"/>
    <property type="match status" value="1"/>
</dbReference>
<dbReference type="PANTHER" id="PTHR46555">
    <property type="entry name" value="UBIQUITIN-LIKE PROTEIN 4A"/>
    <property type="match status" value="1"/>
</dbReference>
<dbReference type="InParanoid" id="A0A7M7RDW0"/>
<reference evidence="5" key="1">
    <citation type="submission" date="2015-02" db="EMBL/GenBank/DDBJ databases">
        <title>Genome sequencing for Strongylocentrotus purpuratus.</title>
        <authorList>
            <person name="Murali S."/>
            <person name="Liu Y."/>
            <person name="Vee V."/>
            <person name="English A."/>
            <person name="Wang M."/>
            <person name="Skinner E."/>
            <person name="Han Y."/>
            <person name="Muzny D.M."/>
            <person name="Worley K.C."/>
            <person name="Gibbs R.A."/>
        </authorList>
    </citation>
    <scope>NUCLEOTIDE SEQUENCE</scope>
</reference>
<evidence type="ECO:0000256" key="2">
    <source>
        <dbReference type="ARBA" id="ARBA00022490"/>
    </source>
</evidence>